<dbReference type="SUPFAM" id="SSF55874">
    <property type="entry name" value="ATPase domain of HSP90 chaperone/DNA topoisomerase II/histidine kinase"/>
    <property type="match status" value="1"/>
</dbReference>
<evidence type="ECO:0000259" key="10">
    <source>
        <dbReference type="PROSITE" id="PS50894"/>
    </source>
</evidence>
<feature type="compositionally biased region" description="Polar residues" evidence="8">
    <location>
        <begin position="884"/>
        <end position="893"/>
    </location>
</feature>
<keyword evidence="5 11" id="KW-0418">Kinase</keyword>
<dbReference type="InterPro" id="IPR008207">
    <property type="entry name" value="Sig_transdc_His_kin_Hpt_dom"/>
</dbReference>
<feature type="domain" description="HPt" evidence="10">
    <location>
        <begin position="597"/>
        <end position="697"/>
    </location>
</feature>
<evidence type="ECO:0000256" key="2">
    <source>
        <dbReference type="ARBA" id="ARBA00012438"/>
    </source>
</evidence>
<dbReference type="Pfam" id="PF01627">
    <property type="entry name" value="Hpt"/>
    <property type="match status" value="1"/>
</dbReference>
<keyword evidence="4" id="KW-0808">Transferase</keyword>
<evidence type="ECO:0000256" key="1">
    <source>
        <dbReference type="ARBA" id="ARBA00000085"/>
    </source>
</evidence>
<dbReference type="STRING" id="44576.SAMN05421881_101017"/>
<dbReference type="GO" id="GO:0004673">
    <property type="term" value="F:protein histidine kinase activity"/>
    <property type="evidence" value="ECO:0007669"/>
    <property type="project" value="UniProtKB-EC"/>
</dbReference>
<dbReference type="EC" id="2.7.13.3" evidence="2"/>
<feature type="domain" description="CheW-like" evidence="9">
    <location>
        <begin position="1128"/>
        <end position="1263"/>
    </location>
</feature>
<feature type="modified residue" description="Phosphohistidine" evidence="7">
    <location>
        <position position="51"/>
    </location>
</feature>
<dbReference type="InterPro" id="IPR002545">
    <property type="entry name" value="CheW-lke_dom"/>
</dbReference>
<dbReference type="InterPro" id="IPR058661">
    <property type="entry name" value="FimL_2nd"/>
</dbReference>
<protein>
    <recommendedName>
        <fullName evidence="2">histidine kinase</fullName>
        <ecNumber evidence="2">2.7.13.3</ecNumber>
    </recommendedName>
</protein>
<accession>A0A1H3F0K3</accession>
<feature type="domain" description="HPt" evidence="10">
    <location>
        <begin position="11"/>
        <end position="108"/>
    </location>
</feature>
<evidence type="ECO:0000313" key="11">
    <source>
        <dbReference type="EMBL" id="SDX84410.1"/>
    </source>
</evidence>
<dbReference type="SUPFAM" id="SSF47226">
    <property type="entry name" value="Histidine-containing phosphotransfer domain, HPT domain"/>
    <property type="match status" value="3"/>
</dbReference>
<feature type="region of interest" description="Disordered" evidence="8">
    <location>
        <begin position="575"/>
        <end position="597"/>
    </location>
</feature>
<evidence type="ECO:0000256" key="3">
    <source>
        <dbReference type="ARBA" id="ARBA00022553"/>
    </source>
</evidence>
<organism evidence="11 12">
    <name type="scientific">Nitrosomonas halophila</name>
    <dbReference type="NCBI Taxonomy" id="44576"/>
    <lineage>
        <taxon>Bacteria</taxon>
        <taxon>Pseudomonadati</taxon>
        <taxon>Pseudomonadota</taxon>
        <taxon>Betaproteobacteria</taxon>
        <taxon>Nitrosomonadales</taxon>
        <taxon>Nitrosomonadaceae</taxon>
        <taxon>Nitrosomonas</taxon>
    </lineage>
</organism>
<dbReference type="InterPro" id="IPR036890">
    <property type="entry name" value="HATPase_C_sf"/>
</dbReference>
<dbReference type="RefSeq" id="WP_090412317.1">
    <property type="nucleotide sequence ID" value="NZ_FNOY01000010.1"/>
</dbReference>
<dbReference type="Proteomes" id="UP000198640">
    <property type="component" value="Unassembled WGS sequence"/>
</dbReference>
<dbReference type="Pfam" id="PF01584">
    <property type="entry name" value="CheW"/>
    <property type="match status" value="1"/>
</dbReference>
<feature type="compositionally biased region" description="Polar residues" evidence="8">
    <location>
        <begin position="585"/>
        <end position="597"/>
    </location>
</feature>
<dbReference type="InterPro" id="IPR036061">
    <property type="entry name" value="CheW-like_dom_sf"/>
</dbReference>
<dbReference type="SUPFAM" id="SSF50341">
    <property type="entry name" value="CheW-like"/>
    <property type="match status" value="1"/>
</dbReference>
<dbReference type="Gene3D" id="1.20.120.160">
    <property type="entry name" value="HPT domain"/>
    <property type="match status" value="2"/>
</dbReference>
<dbReference type="Pfam" id="PF26379">
    <property type="entry name" value="FimL_2nd"/>
    <property type="match status" value="1"/>
</dbReference>
<name>A0A1H3F0K3_9PROT</name>
<dbReference type="OrthoDB" id="9803176at2"/>
<dbReference type="Gene3D" id="3.30.565.10">
    <property type="entry name" value="Histidine kinase-like ATPase, C-terminal domain"/>
    <property type="match status" value="1"/>
</dbReference>
<gene>
    <name evidence="11" type="ORF">SAMN05421881_101017</name>
</gene>
<evidence type="ECO:0000256" key="8">
    <source>
        <dbReference type="SAM" id="MobiDB-lite"/>
    </source>
</evidence>
<reference evidence="11 12" key="1">
    <citation type="submission" date="2016-10" db="EMBL/GenBank/DDBJ databases">
        <authorList>
            <person name="de Groot N.N."/>
        </authorList>
    </citation>
    <scope>NUCLEOTIDE SEQUENCE [LARGE SCALE GENOMIC DNA]</scope>
    <source>
        <strain evidence="11 12">Nm1</strain>
    </source>
</reference>
<feature type="region of interest" description="Disordered" evidence="8">
    <location>
        <begin position="877"/>
        <end position="905"/>
    </location>
</feature>
<sequence length="1294" mass="141177">MNTETKIDISSVVGIREAIAQIFRLIYRHLESYTSNPADGQQIENCHYYTHQLNGMLEMLGLSGIAFVSQKLEALLKSLCEQKIASQPDTLQVVSQSLRSIERYLNALVDGGEDNPAKLFPVYRKIMQVQGLEEVPASDLFFPSMRESLPLTPASSDLDTPARQTAARQARTLFQTGLVNWLRDSGNKQSLLQMIDAVRMIEQLPAPIEQRAFWWISTGFLDSLLHQEQSVDHSIRRLCGKIEQEIRRLNNEAHTVADQLTRELLYRVARCQPVSERLQEINRVYDWQQLLTAFDNLDPLAEIAEEDLVLPASELEAMRALLSDITDRWYRFSFEEAEDRATLTALSEQFQVLAAKSNCPPLKTLLGAVHDAWSGLSMPAAGEDDSILLAITGSLALMDNMLDNIQQLPPELSSKAALLARRIHALMAGETVAPSSADAPETHQDTDPAQAQALMQQVTQEIRANLTQIEDILERFFIDAGARDDLSMLPRLFTQIGGMLAMLELDRAGILLDLCHGQAKKLMNPAESAHPGEQTLLADALSSFSFYIETLGNPQPDREALVEAAISMFDQSPADQALDTGSEPLPQSTAASPESSESMIDTDLLTIFLDECNDVLASIAENLQACRYNPADLEALAAIRQGFHTLKESGRMVALPDLGEVAWRIEQLMNRWLGEQAPATDCLLALLAESHEHFGVWCAQLAKNGEVEIEAAALIEQIRSFMLEASQSSASVPSDEGLCQPVMAVEQDQPQSMDQAVTSLVTETVSEHTLSDAGSAPIDQAAQTPIVGEASESGSHQTAAHTIPSVPVCNQPVAIGTGGQASILQVEAGLIDCLVDDASEASVARSQVEKQLYGFEQQLQHLGTSIRHMRERLHAAKTGADSYSPGTPSSSAENPVPAEAGQPDHSIHLPQLTQQLEMELDELLSVHQNLLATQQAAKSALDQQVHLNYQLQQTLDNIRFKPLSHLCTQLQQVVSESARDTDRQINFIIQGEDLAIEQRMLETIRAPLTHVLRGVLQHGTESADEPCQAGRAETGQITLNLRQEGNGFIITLSAGGIQPAGAHFHQSGKVHQPEMTASDEVLDKVCGTSDSLDDFQHALAAIGVSIAITAEHNQRMTCTLRLPASQTVTRTWVASVAGNIYGISVPLVTQVLEMDDMTLTTAYQTGGIDWQGERYPVSYLPHLLGEADQAPVIKCYQRILLLQSDQSRLALHAGELAGRCEIVMKDLGAQLSRVPGLAGAAMIGEDMTILIIDPLKLLQYRQAKEGSLLASSSAPDGSSEPLPESAAQAVESVG</sequence>
<keyword evidence="12" id="KW-1185">Reference proteome</keyword>
<dbReference type="InterPro" id="IPR036641">
    <property type="entry name" value="HPT_dom_sf"/>
</dbReference>
<dbReference type="GO" id="GO:0000160">
    <property type="term" value="P:phosphorelay signal transduction system"/>
    <property type="evidence" value="ECO:0007669"/>
    <property type="project" value="UniProtKB-KW"/>
</dbReference>
<dbReference type="PROSITE" id="PS50851">
    <property type="entry name" value="CHEW"/>
    <property type="match status" value="1"/>
</dbReference>
<keyword evidence="6" id="KW-0902">Two-component regulatory system</keyword>
<evidence type="ECO:0000256" key="6">
    <source>
        <dbReference type="ARBA" id="ARBA00023012"/>
    </source>
</evidence>
<comment type="catalytic activity">
    <reaction evidence="1">
        <text>ATP + protein L-histidine = ADP + protein N-phospho-L-histidine.</text>
        <dbReference type="EC" id="2.7.13.3"/>
    </reaction>
</comment>
<feature type="modified residue" description="Phosphohistidine" evidence="7">
    <location>
        <position position="644"/>
    </location>
</feature>
<proteinExistence type="predicted"/>
<evidence type="ECO:0000259" key="9">
    <source>
        <dbReference type="PROSITE" id="PS50851"/>
    </source>
</evidence>
<feature type="region of interest" description="Disordered" evidence="8">
    <location>
        <begin position="1269"/>
        <end position="1294"/>
    </location>
</feature>
<dbReference type="InterPro" id="IPR051315">
    <property type="entry name" value="Bact_Chemotaxis_CheA"/>
</dbReference>
<evidence type="ECO:0000256" key="5">
    <source>
        <dbReference type="ARBA" id="ARBA00022777"/>
    </source>
</evidence>
<evidence type="ECO:0000313" key="12">
    <source>
        <dbReference type="Proteomes" id="UP000198640"/>
    </source>
</evidence>
<dbReference type="SMART" id="SM00260">
    <property type="entry name" value="CheW"/>
    <property type="match status" value="1"/>
</dbReference>
<dbReference type="SMART" id="SM00073">
    <property type="entry name" value="HPT"/>
    <property type="match status" value="1"/>
</dbReference>
<dbReference type="PANTHER" id="PTHR43395:SF8">
    <property type="entry name" value="HISTIDINE KINASE"/>
    <property type="match status" value="1"/>
</dbReference>
<dbReference type="PANTHER" id="PTHR43395">
    <property type="entry name" value="SENSOR HISTIDINE KINASE CHEA"/>
    <property type="match status" value="1"/>
</dbReference>
<dbReference type="Gene3D" id="2.30.30.40">
    <property type="entry name" value="SH3 Domains"/>
    <property type="match status" value="1"/>
</dbReference>
<evidence type="ECO:0000256" key="7">
    <source>
        <dbReference type="PROSITE-ProRule" id="PRU00110"/>
    </source>
</evidence>
<keyword evidence="3 7" id="KW-0597">Phosphoprotein</keyword>
<evidence type="ECO:0000256" key="4">
    <source>
        <dbReference type="ARBA" id="ARBA00022679"/>
    </source>
</evidence>
<dbReference type="PROSITE" id="PS50894">
    <property type="entry name" value="HPT"/>
    <property type="match status" value="2"/>
</dbReference>
<dbReference type="EMBL" id="FNOY01000010">
    <property type="protein sequence ID" value="SDX84410.1"/>
    <property type="molecule type" value="Genomic_DNA"/>
</dbReference>
<dbReference type="GO" id="GO:0006935">
    <property type="term" value="P:chemotaxis"/>
    <property type="evidence" value="ECO:0007669"/>
    <property type="project" value="InterPro"/>
</dbReference>